<dbReference type="AlphaFoldDB" id="A0A9P5PN06"/>
<comment type="caution">
    <text evidence="1">The sequence shown here is derived from an EMBL/GenBank/DDBJ whole genome shotgun (WGS) entry which is preliminary data.</text>
</comment>
<dbReference type="EMBL" id="JADNRY010000092">
    <property type="protein sequence ID" value="KAF9066112.1"/>
    <property type="molecule type" value="Genomic_DNA"/>
</dbReference>
<dbReference type="Proteomes" id="UP000772434">
    <property type="component" value="Unassembled WGS sequence"/>
</dbReference>
<keyword evidence="2" id="KW-1185">Reference proteome</keyword>
<gene>
    <name evidence="1" type="ORF">BDP27DRAFT_1449841</name>
</gene>
<reference evidence="1" key="1">
    <citation type="submission" date="2020-11" db="EMBL/GenBank/DDBJ databases">
        <authorList>
            <consortium name="DOE Joint Genome Institute"/>
            <person name="Ahrendt S."/>
            <person name="Riley R."/>
            <person name="Andreopoulos W."/>
            <person name="Labutti K."/>
            <person name="Pangilinan J."/>
            <person name="Ruiz-Duenas F.J."/>
            <person name="Barrasa J.M."/>
            <person name="Sanchez-Garcia M."/>
            <person name="Camarero S."/>
            <person name="Miyauchi S."/>
            <person name="Serrano A."/>
            <person name="Linde D."/>
            <person name="Babiker R."/>
            <person name="Drula E."/>
            <person name="Ayuso-Fernandez I."/>
            <person name="Pacheco R."/>
            <person name="Padilla G."/>
            <person name="Ferreira P."/>
            <person name="Barriuso J."/>
            <person name="Kellner H."/>
            <person name="Castanera R."/>
            <person name="Alfaro M."/>
            <person name="Ramirez L."/>
            <person name="Pisabarro A.G."/>
            <person name="Kuo A."/>
            <person name="Tritt A."/>
            <person name="Lipzen A."/>
            <person name="He G."/>
            <person name="Yan M."/>
            <person name="Ng V."/>
            <person name="Cullen D."/>
            <person name="Martin F."/>
            <person name="Rosso M.-N."/>
            <person name="Henrissat B."/>
            <person name="Hibbett D."/>
            <person name="Martinez A.T."/>
            <person name="Grigoriev I.V."/>
        </authorList>
    </citation>
    <scope>NUCLEOTIDE SEQUENCE</scope>
    <source>
        <strain evidence="1">AH 40177</strain>
    </source>
</reference>
<name>A0A9P5PN06_9AGAR</name>
<sequence>MPSSDIGSTSHFFRWCRSLMCSSSAAVNNKENDLHYVPILIKAFKAGTALDGSYDPILKDVMKNAKSRDALLTAVMDNMKLYGSQYMAADFPKAVDWKASDFNVKAATEPSFALKKHLDPPHGTRGFIK</sequence>
<organism evidence="1 2">
    <name type="scientific">Rhodocollybia butyracea</name>
    <dbReference type="NCBI Taxonomy" id="206335"/>
    <lineage>
        <taxon>Eukaryota</taxon>
        <taxon>Fungi</taxon>
        <taxon>Dikarya</taxon>
        <taxon>Basidiomycota</taxon>
        <taxon>Agaricomycotina</taxon>
        <taxon>Agaricomycetes</taxon>
        <taxon>Agaricomycetidae</taxon>
        <taxon>Agaricales</taxon>
        <taxon>Marasmiineae</taxon>
        <taxon>Omphalotaceae</taxon>
        <taxon>Rhodocollybia</taxon>
    </lineage>
</organism>
<protein>
    <submittedName>
        <fullName evidence="1">Uncharacterized protein</fullName>
    </submittedName>
</protein>
<evidence type="ECO:0000313" key="1">
    <source>
        <dbReference type="EMBL" id="KAF9066112.1"/>
    </source>
</evidence>
<proteinExistence type="predicted"/>
<accession>A0A9P5PN06</accession>
<evidence type="ECO:0000313" key="2">
    <source>
        <dbReference type="Proteomes" id="UP000772434"/>
    </source>
</evidence>